<dbReference type="Proteomes" id="UP000612585">
    <property type="component" value="Unassembled WGS sequence"/>
</dbReference>
<protein>
    <submittedName>
        <fullName evidence="1">Uncharacterized protein</fullName>
    </submittedName>
</protein>
<organism evidence="1 2">
    <name type="scientific">Virgisporangium aurantiacum</name>
    <dbReference type="NCBI Taxonomy" id="175570"/>
    <lineage>
        <taxon>Bacteria</taxon>
        <taxon>Bacillati</taxon>
        <taxon>Actinomycetota</taxon>
        <taxon>Actinomycetes</taxon>
        <taxon>Micromonosporales</taxon>
        <taxon>Micromonosporaceae</taxon>
        <taxon>Virgisporangium</taxon>
    </lineage>
</organism>
<sequence length="94" mass="10675">MYAVELRFIPTETGILPSVEVMEASVRLNGTRAGRQIEHVVVRTISIDIYFVIFALAHDVDDARRLARSIGAAVAVEFAQVRFDGFRVWRRERA</sequence>
<dbReference type="EMBL" id="BOPG01000012">
    <property type="protein sequence ID" value="GIJ54801.1"/>
    <property type="molecule type" value="Genomic_DNA"/>
</dbReference>
<evidence type="ECO:0000313" key="1">
    <source>
        <dbReference type="EMBL" id="GIJ54801.1"/>
    </source>
</evidence>
<name>A0A8J3Z3W9_9ACTN</name>
<reference evidence="1" key="1">
    <citation type="submission" date="2021-01" db="EMBL/GenBank/DDBJ databases">
        <title>Whole genome shotgun sequence of Virgisporangium aurantiacum NBRC 16421.</title>
        <authorList>
            <person name="Komaki H."/>
            <person name="Tamura T."/>
        </authorList>
    </citation>
    <scope>NUCLEOTIDE SEQUENCE</scope>
    <source>
        <strain evidence="1">NBRC 16421</strain>
    </source>
</reference>
<comment type="caution">
    <text evidence="1">The sequence shown here is derived from an EMBL/GenBank/DDBJ whole genome shotgun (WGS) entry which is preliminary data.</text>
</comment>
<proteinExistence type="predicted"/>
<evidence type="ECO:0000313" key="2">
    <source>
        <dbReference type="Proteomes" id="UP000612585"/>
    </source>
</evidence>
<gene>
    <name evidence="1" type="ORF">Vau01_023170</name>
</gene>
<keyword evidence="2" id="KW-1185">Reference proteome</keyword>
<dbReference type="AlphaFoldDB" id="A0A8J3Z3W9"/>
<accession>A0A8J3Z3W9</accession>